<dbReference type="EMBL" id="QXWK01000014">
    <property type="protein sequence ID" value="NBH61739.1"/>
    <property type="molecule type" value="Genomic_DNA"/>
</dbReference>
<dbReference type="Gene3D" id="3.30.420.40">
    <property type="match status" value="2"/>
</dbReference>
<dbReference type="NCBIfam" id="TIGR02707">
    <property type="entry name" value="butyr_kinase"/>
    <property type="match status" value="1"/>
</dbReference>
<evidence type="ECO:0000256" key="1">
    <source>
        <dbReference type="ARBA" id="ARBA00004496"/>
    </source>
</evidence>
<evidence type="ECO:0000256" key="5">
    <source>
        <dbReference type="ARBA" id="ARBA00022741"/>
    </source>
</evidence>
<proteinExistence type="inferred from homology"/>
<dbReference type="GO" id="GO:0005737">
    <property type="term" value="C:cytoplasm"/>
    <property type="evidence" value="ECO:0007669"/>
    <property type="project" value="UniProtKB-SubCell"/>
</dbReference>
<dbReference type="CDD" id="cd24011">
    <property type="entry name" value="ASKHA_NBD_BK"/>
    <property type="match status" value="1"/>
</dbReference>
<comment type="caution">
    <text evidence="11">The sequence shown here is derived from an EMBL/GenBank/DDBJ whole genome shotgun (WGS) entry which is preliminary data.</text>
</comment>
<dbReference type="AlphaFoldDB" id="A0A845QIN4"/>
<dbReference type="NCBIfam" id="NF002834">
    <property type="entry name" value="PRK03011.1-5"/>
    <property type="match status" value="1"/>
</dbReference>
<comment type="similarity">
    <text evidence="2 9 10">Belongs to the acetokinase family.</text>
</comment>
<dbReference type="InterPro" id="IPR043129">
    <property type="entry name" value="ATPase_NBD"/>
</dbReference>
<dbReference type="Pfam" id="PF00871">
    <property type="entry name" value="Acetate_kinase"/>
    <property type="match status" value="1"/>
</dbReference>
<evidence type="ECO:0000256" key="10">
    <source>
        <dbReference type="RuleBase" id="RU003835"/>
    </source>
</evidence>
<evidence type="ECO:0000313" key="12">
    <source>
        <dbReference type="Proteomes" id="UP000446866"/>
    </source>
</evidence>
<dbReference type="GO" id="GO:0006083">
    <property type="term" value="P:acetate metabolic process"/>
    <property type="evidence" value="ECO:0007669"/>
    <property type="project" value="TreeGrafter"/>
</dbReference>
<dbReference type="InterPro" id="IPR023865">
    <property type="entry name" value="Aliphatic_acid_kinase_CS"/>
</dbReference>
<evidence type="ECO:0000256" key="2">
    <source>
        <dbReference type="ARBA" id="ARBA00008748"/>
    </source>
</evidence>
<evidence type="ECO:0000256" key="3">
    <source>
        <dbReference type="ARBA" id="ARBA00022490"/>
    </source>
</evidence>
<reference evidence="11 12" key="1">
    <citation type="submission" date="2018-08" db="EMBL/GenBank/DDBJ databases">
        <title>Murine metabolic-syndrome-specific gut microbial biobank.</title>
        <authorList>
            <person name="Liu C."/>
        </authorList>
    </citation>
    <scope>NUCLEOTIDE SEQUENCE [LARGE SCALE GENOMIC DNA]</scope>
    <source>
        <strain evidence="11 12">28</strain>
    </source>
</reference>
<evidence type="ECO:0000256" key="8">
    <source>
        <dbReference type="ARBA" id="ARBA00048596"/>
    </source>
</evidence>
<dbReference type="Proteomes" id="UP000446866">
    <property type="component" value="Unassembled WGS sequence"/>
</dbReference>
<keyword evidence="3 9" id="KW-0963">Cytoplasm</keyword>
<evidence type="ECO:0000256" key="6">
    <source>
        <dbReference type="ARBA" id="ARBA00022777"/>
    </source>
</evidence>
<dbReference type="PIRSF" id="PIRSF036458">
    <property type="entry name" value="Butyrate_kin"/>
    <property type="match status" value="1"/>
</dbReference>
<comment type="catalytic activity">
    <reaction evidence="8 9">
        <text>butanoate + ATP = butanoyl phosphate + ADP</text>
        <dbReference type="Rhea" id="RHEA:13585"/>
        <dbReference type="ChEBI" id="CHEBI:17968"/>
        <dbReference type="ChEBI" id="CHEBI:30616"/>
        <dbReference type="ChEBI" id="CHEBI:58079"/>
        <dbReference type="ChEBI" id="CHEBI:456216"/>
        <dbReference type="EC" id="2.7.2.7"/>
    </reaction>
</comment>
<dbReference type="GO" id="GO:0047761">
    <property type="term" value="F:butyrate kinase activity"/>
    <property type="evidence" value="ECO:0007669"/>
    <property type="project" value="UniProtKB-UniRule"/>
</dbReference>
<organism evidence="11 12">
    <name type="scientific">Anaerotruncus colihominis</name>
    <dbReference type="NCBI Taxonomy" id="169435"/>
    <lineage>
        <taxon>Bacteria</taxon>
        <taxon>Bacillati</taxon>
        <taxon>Bacillota</taxon>
        <taxon>Clostridia</taxon>
        <taxon>Eubacteriales</taxon>
        <taxon>Oscillospiraceae</taxon>
        <taxon>Anaerotruncus</taxon>
    </lineage>
</organism>
<dbReference type="PANTHER" id="PTHR21060">
    <property type="entry name" value="ACETATE KINASE"/>
    <property type="match status" value="1"/>
</dbReference>
<sequence>MAEYILVINPGSTSTKVAVFDGEKELHSMNIDHPAEELKKFVDINEQLPFRKVAVMKYLESQSLKPSDLAGIAARAGAIGQLESGAYLIDETFVNACRTSQIPHPANLSPIIAYEIAEEAGTGICGYAYDAVCGCGVPDPIFTYTGVPEIKKPFFTHVLNSRAVSIEQAKKDGMKLEDTTYIVCHLGGGVTSNLIKGGKVLDFVGDDEGGFSPERSGGVPCRELVKFCFRSGLSEKQVQKKLKGQGGLTAYLGVNDARDVERMAFEEGNEEAKLVYDAMIMQLSKDIASLAPVVCGKVDKIILTGGMAYSSYLTAEMEKRVSFIAPVSVSAGTYEMEALAKGIHRVLAGEEQAQVL</sequence>
<keyword evidence="5 9" id="KW-0547">Nucleotide-binding</keyword>
<dbReference type="InterPro" id="IPR011245">
    <property type="entry name" value="Butyrate_kin"/>
</dbReference>
<dbReference type="PROSITE" id="PS01075">
    <property type="entry name" value="ACETATE_KINASE_1"/>
    <property type="match status" value="1"/>
</dbReference>
<dbReference type="RefSeq" id="WP_160202023.1">
    <property type="nucleotide sequence ID" value="NZ_QXWK01000014.1"/>
</dbReference>
<dbReference type="InterPro" id="IPR000890">
    <property type="entry name" value="Aliphatic_acid_kin_short-chain"/>
</dbReference>
<dbReference type="HAMAP" id="MF_00542">
    <property type="entry name" value="Butyrate_kinase"/>
    <property type="match status" value="1"/>
</dbReference>
<protein>
    <recommendedName>
        <fullName evidence="9">Probable butyrate kinase</fullName>
        <shortName evidence="9">BK</shortName>
        <ecNumber evidence="9">2.7.2.7</ecNumber>
    </recommendedName>
    <alternativeName>
        <fullName evidence="9">Branched-chain carboxylic acid kinase</fullName>
    </alternativeName>
</protein>
<accession>A0A845QIN4</accession>
<evidence type="ECO:0000256" key="7">
    <source>
        <dbReference type="ARBA" id="ARBA00022840"/>
    </source>
</evidence>
<keyword evidence="12" id="KW-1185">Reference proteome</keyword>
<dbReference type="PANTHER" id="PTHR21060:SF20">
    <property type="entry name" value="BUTYRATE KINASE 1-RELATED"/>
    <property type="match status" value="1"/>
</dbReference>
<dbReference type="GO" id="GO:0008776">
    <property type="term" value="F:acetate kinase activity"/>
    <property type="evidence" value="ECO:0007669"/>
    <property type="project" value="TreeGrafter"/>
</dbReference>
<keyword evidence="6 9" id="KW-0418">Kinase</keyword>
<comment type="subcellular location">
    <subcellularLocation>
        <location evidence="1 9">Cytoplasm</location>
    </subcellularLocation>
</comment>
<evidence type="ECO:0000256" key="9">
    <source>
        <dbReference type="HAMAP-Rule" id="MF_00542"/>
    </source>
</evidence>
<evidence type="ECO:0000313" key="11">
    <source>
        <dbReference type="EMBL" id="NBH61739.1"/>
    </source>
</evidence>
<name>A0A845QIN4_9FIRM</name>
<keyword evidence="4 9" id="KW-0808">Transferase</keyword>
<dbReference type="GO" id="GO:0005524">
    <property type="term" value="F:ATP binding"/>
    <property type="evidence" value="ECO:0007669"/>
    <property type="project" value="UniProtKB-KW"/>
</dbReference>
<dbReference type="PRINTS" id="PR00471">
    <property type="entry name" value="ACETATEKNASE"/>
</dbReference>
<gene>
    <name evidence="9 11" type="primary">buk</name>
    <name evidence="11" type="ORF">D0435_08750</name>
</gene>
<keyword evidence="7 9" id="KW-0067">ATP-binding</keyword>
<evidence type="ECO:0000256" key="4">
    <source>
        <dbReference type="ARBA" id="ARBA00022679"/>
    </source>
</evidence>
<dbReference type="SUPFAM" id="SSF53067">
    <property type="entry name" value="Actin-like ATPase domain"/>
    <property type="match status" value="2"/>
</dbReference>
<dbReference type="EC" id="2.7.2.7" evidence="9"/>